<name>A0A8C9CLX7_PHOSS</name>
<feature type="domain" description="Ig-like" evidence="3">
    <location>
        <begin position="165"/>
        <end position="257"/>
    </location>
</feature>
<dbReference type="SUPFAM" id="SSF48726">
    <property type="entry name" value="Immunoglobulin"/>
    <property type="match status" value="3"/>
</dbReference>
<dbReference type="Ensembl" id="ENSPSNT00000030433.1">
    <property type="protein sequence ID" value="ENSPSNP00000027075.1"/>
    <property type="gene ID" value="ENSPSNG00000019492.1"/>
</dbReference>
<dbReference type="Proteomes" id="UP000694554">
    <property type="component" value="Chromosome 2"/>
</dbReference>
<feature type="region of interest" description="Disordered" evidence="2">
    <location>
        <begin position="446"/>
        <end position="523"/>
    </location>
</feature>
<evidence type="ECO:0000259" key="3">
    <source>
        <dbReference type="PROSITE" id="PS50835"/>
    </source>
</evidence>
<keyword evidence="5" id="KW-1185">Reference proteome</keyword>
<gene>
    <name evidence="4" type="primary">IGHM</name>
</gene>
<evidence type="ECO:0000256" key="1">
    <source>
        <dbReference type="ARBA" id="ARBA00023319"/>
    </source>
</evidence>
<feature type="domain" description="Ig-like" evidence="3">
    <location>
        <begin position="2"/>
        <end position="103"/>
    </location>
</feature>
<evidence type="ECO:0000256" key="2">
    <source>
        <dbReference type="SAM" id="MobiDB-lite"/>
    </source>
</evidence>
<evidence type="ECO:0000313" key="5">
    <source>
        <dbReference type="Proteomes" id="UP000694554"/>
    </source>
</evidence>
<reference evidence="4" key="2">
    <citation type="submission" date="2025-08" db="UniProtKB">
        <authorList>
            <consortium name="Ensembl"/>
        </authorList>
    </citation>
    <scope>IDENTIFICATION</scope>
</reference>
<dbReference type="InterPro" id="IPR003597">
    <property type="entry name" value="Ig_C1-set"/>
</dbReference>
<proteinExistence type="predicted"/>
<feature type="region of interest" description="Disordered" evidence="2">
    <location>
        <begin position="98"/>
        <end position="144"/>
    </location>
</feature>
<feature type="region of interest" description="Disordered" evidence="2">
    <location>
        <begin position="390"/>
        <end position="409"/>
    </location>
</feature>
<dbReference type="PROSITE" id="PS50835">
    <property type="entry name" value="IG_LIKE"/>
    <property type="match status" value="3"/>
</dbReference>
<protein>
    <submittedName>
        <fullName evidence="4">Immunoglobulin heavy constant mu</fullName>
    </submittedName>
</protein>
<dbReference type="Pfam" id="PF07654">
    <property type="entry name" value="C1-set"/>
    <property type="match status" value="2"/>
</dbReference>
<feature type="compositionally biased region" description="Basic and acidic residues" evidence="2">
    <location>
        <begin position="211"/>
        <end position="220"/>
    </location>
</feature>
<feature type="domain" description="Ig-like" evidence="3">
    <location>
        <begin position="272"/>
        <end position="366"/>
    </location>
</feature>
<dbReference type="SMART" id="SM00407">
    <property type="entry name" value="IGc1"/>
    <property type="match status" value="3"/>
</dbReference>
<reference evidence="4" key="3">
    <citation type="submission" date="2025-09" db="UniProtKB">
        <authorList>
            <consortium name="Ensembl"/>
        </authorList>
    </citation>
    <scope>IDENTIFICATION</scope>
</reference>
<sequence length="523" mass="55637">APSRSPFPGFVTESGWCLASAKSAKLSCLVTDLTTYESLSISWTRQNGEALQTHTNVSESHANGTFSAMGEASVCVEEWESGERFTCTVTHTDLPSPLKRDISRPTGEPALASFPPPRALPRFLGHQEPLATPRPRSHPLRQGPPRTLANLSLSPAECRNHTQPPRVYLLRPPLQGLWLQAQANFTCLAVGGDLQAARLSWEVAGQPQSGHTEEEPKEHTNGSWSQSSHLALSRALWVNGTPVTCTLSGPGLQSPVTLVAQKEHEALAPSKPAVRVLTVPSPLPAAEAATWLLCEVSHFSPLGVLLAWLEGQREVDPSWSATARPAAQPGNSSFRTWSVLRVPAFPGRVAATYTCVVRHEASRTLLSTSWNLDTGGESRGLGASIRAGGRRWARGGGAAPEEPGSGDQAAARLECTPPCPGGSGCPGSCPIGPGPVSTHHVLAHEGWEVGPPTPVPEEQPSPSKVHPPLGAEQGLPWAGCEGDHPRQRPPWGHPSLPSPQDLRPSGSTVSTWEARYARKRGLG</sequence>
<dbReference type="PANTHER" id="PTHR23411">
    <property type="entry name" value="TAPASIN"/>
    <property type="match status" value="1"/>
</dbReference>
<evidence type="ECO:0000313" key="4">
    <source>
        <dbReference type="Ensembl" id="ENSPSNP00000027075.1"/>
    </source>
</evidence>
<dbReference type="InterPro" id="IPR013783">
    <property type="entry name" value="Ig-like_fold"/>
</dbReference>
<dbReference type="AlphaFoldDB" id="A0A8C9CLX7"/>
<dbReference type="PROSITE" id="PS00290">
    <property type="entry name" value="IG_MHC"/>
    <property type="match status" value="2"/>
</dbReference>
<keyword evidence="1" id="KW-0393">Immunoglobulin domain</keyword>
<dbReference type="InterPro" id="IPR007110">
    <property type="entry name" value="Ig-like_dom"/>
</dbReference>
<dbReference type="InterPro" id="IPR050380">
    <property type="entry name" value="Immune_Resp_Modulators"/>
</dbReference>
<reference evidence="4" key="1">
    <citation type="submission" date="2019-08" db="EMBL/GenBank/DDBJ databases">
        <title>Phocoena sinus (Vaquita) genome, mPhoSin1, primary haplotype.</title>
        <authorList>
            <person name="Morin P."/>
            <person name="Mountcastle J."/>
            <person name="Fungtammasan C."/>
            <person name="Rhie A."/>
            <person name="Rojas-Bracho L."/>
            <person name="Smith C.R."/>
            <person name="Taylor B.L."/>
            <person name="Gulland F.M.D."/>
            <person name="Musser W."/>
            <person name="Houck M."/>
            <person name="Haase B."/>
            <person name="Paez S."/>
            <person name="Howe K."/>
            <person name="Torrance J."/>
            <person name="Formenti G."/>
            <person name="Phillippy A."/>
            <person name="Ryder O."/>
            <person name="Jarvis E.D."/>
            <person name="Fedrigo O."/>
        </authorList>
    </citation>
    <scope>NUCLEOTIDE SEQUENCE [LARGE SCALE GENOMIC DNA]</scope>
</reference>
<dbReference type="InterPro" id="IPR036179">
    <property type="entry name" value="Ig-like_dom_sf"/>
</dbReference>
<dbReference type="Gene3D" id="2.60.40.10">
    <property type="entry name" value="Immunoglobulins"/>
    <property type="match status" value="3"/>
</dbReference>
<feature type="region of interest" description="Disordered" evidence="2">
    <location>
        <begin position="203"/>
        <end position="225"/>
    </location>
</feature>
<dbReference type="FunFam" id="2.60.40.10:FF:000998">
    <property type="entry name" value="Immunoglobulin heavy constant epsilon"/>
    <property type="match status" value="1"/>
</dbReference>
<dbReference type="InterPro" id="IPR003006">
    <property type="entry name" value="Ig/MHC_CS"/>
</dbReference>
<organism evidence="4 5">
    <name type="scientific">Phocoena sinus</name>
    <name type="common">Vaquita</name>
    <dbReference type="NCBI Taxonomy" id="42100"/>
    <lineage>
        <taxon>Eukaryota</taxon>
        <taxon>Metazoa</taxon>
        <taxon>Chordata</taxon>
        <taxon>Craniata</taxon>
        <taxon>Vertebrata</taxon>
        <taxon>Euteleostomi</taxon>
        <taxon>Mammalia</taxon>
        <taxon>Eutheria</taxon>
        <taxon>Laurasiatheria</taxon>
        <taxon>Artiodactyla</taxon>
        <taxon>Whippomorpha</taxon>
        <taxon>Cetacea</taxon>
        <taxon>Odontoceti</taxon>
        <taxon>Phocoenidae</taxon>
        <taxon>Phocoena</taxon>
    </lineage>
</organism>
<dbReference type="GeneTree" id="ENSGT00940000161491"/>
<accession>A0A8C9CLX7</accession>